<name>A0A3D5J0U3_9FLAO</name>
<gene>
    <name evidence="2" type="ORF">DGQ38_11880</name>
</gene>
<reference evidence="2 3" key="1">
    <citation type="journal article" date="2018" name="Nat. Biotechnol.">
        <title>A standardized bacterial taxonomy based on genome phylogeny substantially revises the tree of life.</title>
        <authorList>
            <person name="Parks D.H."/>
            <person name="Chuvochina M."/>
            <person name="Waite D.W."/>
            <person name="Rinke C."/>
            <person name="Skarshewski A."/>
            <person name="Chaumeil P.A."/>
            <person name="Hugenholtz P."/>
        </authorList>
    </citation>
    <scope>NUCLEOTIDE SEQUENCE [LARGE SCALE GENOMIC DNA]</scope>
    <source>
        <strain evidence="2">UBA9359</strain>
    </source>
</reference>
<sequence length="121" mass="14302">MKKVILGLLLLVGTQMFAQGRMSEASLKKMQDEEMAALSLTEQQMPQYKVINTTFMEGLKELREADGDRSEKFAEMRKLSEKRNEDLRELLSEEQFAKFEKLQEERRKKMIGRARERRKNN</sequence>
<dbReference type="OMA" id="AINTTWF"/>
<feature type="chain" id="PRO_5017749858" description="Secreted protein" evidence="1">
    <location>
        <begin position="19"/>
        <end position="121"/>
    </location>
</feature>
<protein>
    <recommendedName>
        <fullName evidence="4">Secreted protein</fullName>
    </recommendedName>
</protein>
<evidence type="ECO:0000313" key="2">
    <source>
        <dbReference type="EMBL" id="HCV81735.1"/>
    </source>
</evidence>
<feature type="signal peptide" evidence="1">
    <location>
        <begin position="1"/>
        <end position="18"/>
    </location>
</feature>
<comment type="caution">
    <text evidence="2">The sequence shown here is derived from an EMBL/GenBank/DDBJ whole genome shotgun (WGS) entry which is preliminary data.</text>
</comment>
<accession>A0A3D5J0U3</accession>
<keyword evidence="1" id="KW-0732">Signal</keyword>
<evidence type="ECO:0008006" key="4">
    <source>
        <dbReference type="Google" id="ProtNLM"/>
    </source>
</evidence>
<dbReference type="AlphaFoldDB" id="A0A3D5J0U3"/>
<dbReference type="Proteomes" id="UP000264330">
    <property type="component" value="Unassembled WGS sequence"/>
</dbReference>
<evidence type="ECO:0000313" key="3">
    <source>
        <dbReference type="Proteomes" id="UP000264330"/>
    </source>
</evidence>
<dbReference type="RefSeq" id="WP_013073687.1">
    <property type="nucleotide sequence ID" value="NZ_CAJXAW010000114.1"/>
</dbReference>
<evidence type="ECO:0000256" key="1">
    <source>
        <dbReference type="SAM" id="SignalP"/>
    </source>
</evidence>
<proteinExistence type="predicted"/>
<organism evidence="2 3">
    <name type="scientific">Zunongwangia profunda</name>
    <dbReference type="NCBI Taxonomy" id="398743"/>
    <lineage>
        <taxon>Bacteria</taxon>
        <taxon>Pseudomonadati</taxon>
        <taxon>Bacteroidota</taxon>
        <taxon>Flavobacteriia</taxon>
        <taxon>Flavobacteriales</taxon>
        <taxon>Flavobacteriaceae</taxon>
        <taxon>Zunongwangia</taxon>
    </lineage>
</organism>
<dbReference type="EMBL" id="DPMF01000272">
    <property type="protein sequence ID" value="HCV81735.1"/>
    <property type="molecule type" value="Genomic_DNA"/>
</dbReference>